<evidence type="ECO:0000313" key="2">
    <source>
        <dbReference type="Proteomes" id="UP000024837"/>
    </source>
</evidence>
<dbReference type="Proteomes" id="UP000024837">
    <property type="component" value="Unassembled WGS sequence"/>
</dbReference>
<dbReference type="EMBL" id="KI966416">
    <property type="protein sequence ID" value="EWC46680.1"/>
    <property type="molecule type" value="Genomic_DNA"/>
</dbReference>
<dbReference type="HOGENOM" id="CLU_441462_0_0_1"/>
<keyword evidence="2" id="KW-1185">Reference proteome</keyword>
<name>W7IC61_9PEZI</name>
<accession>W7IC61</accession>
<sequence>MRYSRCGLTVLGIEFAGDIWVAIVLEVNRVSTAIRIDLPLGTMSSVATTRRYCDYSHLVLRLADISPAIECWREEANGNDELSPRQLGDWLQTAISYFIDGDDDVRHSVFKALSSGVPLERLKLCMSPMLLPQRWPSVINYPDHVAPALRMLSDPVVRRHAKTMVYARDIYAVVMNSGNHAFWSKVLDMLDETFRMYPFRLGSQMNDIITIFVNSINFDRRNVNNPIIQQAFSRIRLHLEILMDKRCSGKLSPSLLGAFSVFQEAVSSKGTIIAEAGASRAGLGANSISGDLRARLFENEQGDCLFRRWLERGKNPERLNLDWGNPTNSNSMKAFLKATLHLVDCATLSAKHIFLSEYLLREPWVSKLWECLMVELPVNSINQPSPSYSDHVSMTMQILSHDDIVGRGEFSSIRAQMSRMMASQPNFLYGIQGHLKARFRNKACGLNTMFRSIKSIATVIDGVFKFLGDKEISIDFRYEAEMFLHLAWDLESRRLPSEKSCAMLLKTIGQRVASHSKKFPITKEFKGCSRRQKDEIRVALDSGSQEHTILHFGGGMPMNFTQSLAGYLVLGSEAEDYEEERGVDDKLLTLLTRSHEPGCDSWQQTSQACWMTQPDSSPS</sequence>
<dbReference type="OrthoDB" id="5426776at2759"/>
<evidence type="ECO:0000313" key="1">
    <source>
        <dbReference type="EMBL" id="EWC46680.1"/>
    </source>
</evidence>
<proteinExistence type="predicted"/>
<protein>
    <submittedName>
        <fullName evidence="1">Uncharacterized protein</fullName>
    </submittedName>
</protein>
<organism evidence="1 2">
    <name type="scientific">Drechslerella stenobrocha 248</name>
    <dbReference type="NCBI Taxonomy" id="1043628"/>
    <lineage>
        <taxon>Eukaryota</taxon>
        <taxon>Fungi</taxon>
        <taxon>Dikarya</taxon>
        <taxon>Ascomycota</taxon>
        <taxon>Pezizomycotina</taxon>
        <taxon>Orbiliomycetes</taxon>
        <taxon>Orbiliales</taxon>
        <taxon>Orbiliaceae</taxon>
        <taxon>Drechslerella</taxon>
    </lineage>
</organism>
<reference evidence="1 2" key="1">
    <citation type="submission" date="2013-05" db="EMBL/GenBank/DDBJ databases">
        <title>Drechslerella stenobrocha genome reveals carnivorous origination and mechanical trapping mechanism of predatory fungi.</title>
        <authorList>
            <person name="Liu X."/>
            <person name="Zhang W."/>
            <person name="Liu K."/>
        </authorList>
    </citation>
    <scope>NUCLEOTIDE SEQUENCE [LARGE SCALE GENOMIC DNA]</scope>
    <source>
        <strain evidence="1 2">248</strain>
    </source>
</reference>
<gene>
    <name evidence="1" type="ORF">DRE_04167</name>
</gene>
<dbReference type="AlphaFoldDB" id="W7IC61"/>